<feature type="domain" description="Gingipain" evidence="1">
    <location>
        <begin position="395"/>
        <end position="754"/>
    </location>
</feature>
<dbReference type="CDD" id="cd02258">
    <property type="entry name" value="Peptidase_C25_N"/>
    <property type="match status" value="1"/>
</dbReference>
<dbReference type="GO" id="GO:0006508">
    <property type="term" value="P:proteolysis"/>
    <property type="evidence" value="ECO:0007669"/>
    <property type="project" value="InterPro"/>
</dbReference>
<dbReference type="Pfam" id="PF01364">
    <property type="entry name" value="Peptidase_C25"/>
    <property type="match status" value="1"/>
</dbReference>
<comment type="caution">
    <text evidence="2">The sequence shown here is derived from an EMBL/GenBank/DDBJ whole genome shotgun (WGS) entry which is preliminary data.</text>
</comment>
<dbReference type="EMBL" id="VCEJ01000004">
    <property type="protein sequence ID" value="TLV00457.1"/>
    <property type="molecule type" value="Genomic_DNA"/>
</dbReference>
<dbReference type="InterPro" id="IPR029030">
    <property type="entry name" value="Caspase-like_dom_sf"/>
</dbReference>
<name>A0A5R9KWI8_9BACT</name>
<dbReference type="OrthoDB" id="9757650at2"/>
<proteinExistence type="predicted"/>
<sequence length="992" mass="110715">MYRIFAHTFLLLITFPVSAQKLFGNEWINPAQTYLKIPVAKTGFYKISGYELASAALPVDEILPGTLQMFRRGKEISITVNAGSSKKLGAGDQIIFYGERHDGNADSTLYVSPKAMPHKYYSLFSDTAAYFLTWRTDGGFGKRITQSAPSFPSKNVNYHFTESFQLFNSHYLPGAFYPAGSNFEIGSVLSDYDTGECWSGPELGENEHFTITFKMESALAEHFGEAEIELMLTGHTVGEHAFELWTGSSQDLKRKLTNITVSDYQSVKVQARLNVKDFPADGNLAFTLVPIEKGGHVSVSYGLLKYPQKTTFKDFSDQKTFLFPASENQFWQCENPDGIDFYNITDPQNSEILGKTDSGISLGEAVKVIGVKEFLNVARMYLVKFKNLNPADFDYLIISHEFMHLPVFGIDPVTEYATYRASPAGGNYKPLVINSSEVFDQFNYGDPGPMGLRNIISWLHQAGSLRVVFLIGKSIDPQKARKMANARNVDMVPNAGWPGSDVALAMTPGGKSDSTDSYPIIPVGRINASTSLNVYDYLQKVKALEAQPVNASWRRNILHLSGGRSRDELTEFKGYVKDFERKLAGSHLAVNIETISKQTDDPVEELPIQEHLNKGAALMTLFGHSGIDVTDIDIGYASDPKRKYNMHPRYPAVIVNGCASGSIFYSDKTLSSNWIFTPENGAVLFLAHTFNGVSTALKKYTETFYEVLADSIFTHQPFGNIQQEAIKRIFSRNPDINDRITAQQMNLHGDPAIRIFPGKFSDANVDSTFAGDPSFEDHIPPVMIASLDGREIENNETVSAQPHIDIDLLDQNIAKSDTTSIIIWLKKQCSGCLEKRLSLANATWKYLSKEHIQVALNFPEKLDAGTYLLTLQARDSLRNFAPDYQIHFQVTDEKGFISLKVSPNPSDSHFQFSFEAGSQSQESAAQFYIYNSTGAEILRKTMRIQPGTNAWYWHPGELPAGLYIYQIVPDESHFSTFSETPAALQGRLLWVR</sequence>
<protein>
    <recommendedName>
        <fullName evidence="1">Gingipain domain-containing protein</fullName>
    </recommendedName>
</protein>
<dbReference type="InterPro" id="IPR001769">
    <property type="entry name" value="Gingipain"/>
</dbReference>
<dbReference type="SUPFAM" id="SSF52129">
    <property type="entry name" value="Caspase-like"/>
    <property type="match status" value="1"/>
</dbReference>
<dbReference type="GO" id="GO:0008234">
    <property type="term" value="F:cysteine-type peptidase activity"/>
    <property type="evidence" value="ECO:0007669"/>
    <property type="project" value="InterPro"/>
</dbReference>
<dbReference type="AlphaFoldDB" id="A0A5R9KWI8"/>
<gene>
    <name evidence="2" type="ORF">FEN17_13295</name>
</gene>
<dbReference type="RefSeq" id="WP_138365837.1">
    <property type="nucleotide sequence ID" value="NZ_VCEJ01000004.1"/>
</dbReference>
<accession>A0A5R9KWI8</accession>
<keyword evidence="3" id="KW-1185">Reference proteome</keyword>
<evidence type="ECO:0000313" key="3">
    <source>
        <dbReference type="Proteomes" id="UP000306402"/>
    </source>
</evidence>
<evidence type="ECO:0000313" key="2">
    <source>
        <dbReference type="EMBL" id="TLV00457.1"/>
    </source>
</evidence>
<dbReference type="Gene3D" id="3.40.50.1460">
    <property type="match status" value="1"/>
</dbReference>
<organism evidence="2 3">
    <name type="scientific">Dyadobacter luticola</name>
    <dbReference type="NCBI Taxonomy" id="1979387"/>
    <lineage>
        <taxon>Bacteria</taxon>
        <taxon>Pseudomonadati</taxon>
        <taxon>Bacteroidota</taxon>
        <taxon>Cytophagia</taxon>
        <taxon>Cytophagales</taxon>
        <taxon>Spirosomataceae</taxon>
        <taxon>Dyadobacter</taxon>
    </lineage>
</organism>
<dbReference type="Proteomes" id="UP000306402">
    <property type="component" value="Unassembled WGS sequence"/>
</dbReference>
<evidence type="ECO:0000259" key="1">
    <source>
        <dbReference type="Pfam" id="PF01364"/>
    </source>
</evidence>
<reference evidence="2 3" key="1">
    <citation type="submission" date="2019-05" db="EMBL/GenBank/DDBJ databases">
        <authorList>
            <person name="Qu J.-H."/>
        </authorList>
    </citation>
    <scope>NUCLEOTIDE SEQUENCE [LARGE SCALE GENOMIC DNA]</scope>
    <source>
        <strain evidence="2 3">T17</strain>
    </source>
</reference>